<dbReference type="Gene3D" id="1.25.40.10">
    <property type="entry name" value="Tetratricopeptide repeat domain"/>
    <property type="match status" value="1"/>
</dbReference>
<evidence type="ECO:0000313" key="3">
    <source>
        <dbReference type="Proteomes" id="UP000223913"/>
    </source>
</evidence>
<keyword evidence="1" id="KW-0802">TPR repeat</keyword>
<dbReference type="PROSITE" id="PS50005">
    <property type="entry name" value="TPR"/>
    <property type="match status" value="1"/>
</dbReference>
<dbReference type="Proteomes" id="UP000223913">
    <property type="component" value="Unassembled WGS sequence"/>
</dbReference>
<evidence type="ECO:0000256" key="1">
    <source>
        <dbReference type="PROSITE-ProRule" id="PRU00339"/>
    </source>
</evidence>
<gene>
    <name evidence="2" type="ORF">CRP01_22080</name>
</gene>
<proteinExistence type="predicted"/>
<dbReference type="AlphaFoldDB" id="A0A2D0N8Z8"/>
<evidence type="ECO:0000313" key="2">
    <source>
        <dbReference type="EMBL" id="PHN04253.1"/>
    </source>
</evidence>
<feature type="repeat" description="TPR" evidence="1">
    <location>
        <begin position="183"/>
        <end position="216"/>
    </location>
</feature>
<organism evidence="2 3">
    <name type="scientific">Flavilitoribacter nigricans (strain ATCC 23147 / DSM 23189 / NBRC 102662 / NCIMB 1420 / SS-2)</name>
    <name type="common">Lewinella nigricans</name>
    <dbReference type="NCBI Taxonomy" id="1122177"/>
    <lineage>
        <taxon>Bacteria</taxon>
        <taxon>Pseudomonadati</taxon>
        <taxon>Bacteroidota</taxon>
        <taxon>Saprospiria</taxon>
        <taxon>Saprospirales</taxon>
        <taxon>Lewinellaceae</taxon>
        <taxon>Flavilitoribacter</taxon>
    </lineage>
</organism>
<comment type="caution">
    <text evidence="2">The sequence shown here is derived from an EMBL/GenBank/DDBJ whole genome shotgun (WGS) entry which is preliminary data.</text>
</comment>
<keyword evidence="3" id="KW-1185">Reference proteome</keyword>
<dbReference type="Pfam" id="PF14559">
    <property type="entry name" value="TPR_19"/>
    <property type="match status" value="1"/>
</dbReference>
<reference evidence="2 3" key="1">
    <citation type="submission" date="2017-10" db="EMBL/GenBank/DDBJ databases">
        <title>The draft genome sequence of Lewinella nigricans NBRC 102662.</title>
        <authorList>
            <person name="Wang K."/>
        </authorList>
    </citation>
    <scope>NUCLEOTIDE SEQUENCE [LARGE SCALE GENOMIC DNA]</scope>
    <source>
        <strain evidence="2 3">NBRC 102662</strain>
    </source>
</reference>
<protein>
    <submittedName>
        <fullName evidence="2">Uncharacterized protein</fullName>
    </submittedName>
</protein>
<dbReference type="SUPFAM" id="SSF48452">
    <property type="entry name" value="TPR-like"/>
    <property type="match status" value="1"/>
</dbReference>
<name>A0A2D0N8Z8_FLAN2</name>
<accession>A0A2D0N8Z8</accession>
<sequence>MFFLLYFGCNTKPEKQQQLEKTRALQAESTDISVLLKNAKESLSSSQNGRIFLLEQELAQLEADSARIDQLKKISGAWFELGQPAIAGYYAQEIADLAGTEESWAIAGTTYTICVQQSTEPRVRDYCSGRAVRSFENAISINPDQMSHQVNLALVYTENPPPDNPMRGILMLRELNDAQPNNVLVMNTLARLAIKTGQIDRAIQRLERSLELEPDNQNTICLLATAYGNAGPDYASRAAALAAKCDAQ</sequence>
<dbReference type="InterPro" id="IPR019734">
    <property type="entry name" value="TPR_rpt"/>
</dbReference>
<dbReference type="EMBL" id="PDUD01000026">
    <property type="protein sequence ID" value="PHN04253.1"/>
    <property type="molecule type" value="Genomic_DNA"/>
</dbReference>
<dbReference type="InterPro" id="IPR011990">
    <property type="entry name" value="TPR-like_helical_dom_sf"/>
</dbReference>